<accession>A0A1H1TPC2</accession>
<dbReference type="Proteomes" id="UP000182126">
    <property type="component" value="Chromosome I"/>
</dbReference>
<dbReference type="GO" id="GO:0004519">
    <property type="term" value="F:endonuclease activity"/>
    <property type="evidence" value="ECO:0007669"/>
    <property type="project" value="UniProtKB-KW"/>
</dbReference>
<keyword evidence="3" id="KW-0255">Endonuclease</keyword>
<dbReference type="InterPro" id="IPR002711">
    <property type="entry name" value="HNH"/>
</dbReference>
<dbReference type="SMART" id="SM00507">
    <property type="entry name" value="HNHc"/>
    <property type="match status" value="1"/>
</dbReference>
<dbReference type="Pfam" id="PF02720">
    <property type="entry name" value="DUF222"/>
    <property type="match status" value="1"/>
</dbReference>
<sequence>MSKMSGLREAMERLDEAWGSAGDAPELSRAQLVDVADAIGLLQRRLDALHVDVAAGIARESRAELGADSLAKQRGYRTAAKLIAAVTGISTGEAQRLVKVGEATAPRSDLLGAPLPARYPLLREALASGALGAPAAGLLVALLDRCRVAAGAERIAEAERVLIGASEGLELDAVRKLVLRAEAWLDPDGVAPRAEEQRARRGLRIFERDGMVHLHAQLDAETAAPVVTAIRGHVSAVFAARLDAPDAGAPDADRRTVAMIQADALALFCGHVLGCEGDRVPLAGATVIVRVSLDDLQAGAGSATIDGLDQVIDIGAARRMAASGGVIPCVLGGASEVLDWGREKRLFTRAQRLALAERDGGCAMCGLPPGMTKAHHLRWWQRDRGPTDLSNGILLCETCHHRIHDNGWEIVIEGSGVAGRPWFLPPRWVDPQRTPRLGGRARFDVAA</sequence>
<dbReference type="Gene3D" id="1.10.30.50">
    <property type="match status" value="1"/>
</dbReference>
<dbReference type="Pfam" id="PF01844">
    <property type="entry name" value="HNH"/>
    <property type="match status" value="1"/>
</dbReference>
<dbReference type="GO" id="GO:0008270">
    <property type="term" value="F:zinc ion binding"/>
    <property type="evidence" value="ECO:0007669"/>
    <property type="project" value="InterPro"/>
</dbReference>
<evidence type="ECO:0000313" key="3">
    <source>
        <dbReference type="EMBL" id="SDS61786.1"/>
    </source>
</evidence>
<dbReference type="InterPro" id="IPR003870">
    <property type="entry name" value="DUF222"/>
</dbReference>
<feature type="domain" description="HNH nuclease" evidence="2">
    <location>
        <begin position="350"/>
        <end position="401"/>
    </location>
</feature>
<organism evidence="3 4">
    <name type="scientific">Microbacterium paraoxydans</name>
    <dbReference type="NCBI Taxonomy" id="199592"/>
    <lineage>
        <taxon>Bacteria</taxon>
        <taxon>Bacillati</taxon>
        <taxon>Actinomycetota</taxon>
        <taxon>Actinomycetes</taxon>
        <taxon>Micrococcales</taxon>
        <taxon>Microbacteriaceae</taxon>
        <taxon>Microbacterium</taxon>
    </lineage>
</organism>
<protein>
    <submittedName>
        <fullName evidence="3">HNH endonuclease</fullName>
    </submittedName>
</protein>
<dbReference type="AlphaFoldDB" id="A0A1H1TPC2"/>
<reference evidence="3 4" key="1">
    <citation type="submission" date="2016-10" db="EMBL/GenBank/DDBJ databases">
        <authorList>
            <person name="de Groot N.N."/>
        </authorList>
    </citation>
    <scope>NUCLEOTIDE SEQUENCE [LARGE SCALE GENOMIC DNA]</scope>
    <source>
        <strain evidence="3 4">DSM 15019</strain>
    </source>
</reference>
<name>A0A1H1TPC2_9MICO</name>
<evidence type="ECO:0000259" key="2">
    <source>
        <dbReference type="SMART" id="SM00507"/>
    </source>
</evidence>
<evidence type="ECO:0000313" key="4">
    <source>
        <dbReference type="Proteomes" id="UP000182126"/>
    </source>
</evidence>
<dbReference type="InterPro" id="IPR003615">
    <property type="entry name" value="HNH_nuc"/>
</dbReference>
<dbReference type="GeneID" id="36299514"/>
<dbReference type="EMBL" id="LT629770">
    <property type="protein sequence ID" value="SDS61786.1"/>
    <property type="molecule type" value="Genomic_DNA"/>
</dbReference>
<keyword evidence="3" id="KW-0540">Nuclease</keyword>
<gene>
    <name evidence="3" type="ORF">SAMN04489809_2262</name>
</gene>
<comment type="similarity">
    <text evidence="1">Belongs to the Rv1128c/1148c/1588c/1702c/1945/3466 family.</text>
</comment>
<dbReference type="CDD" id="cd00085">
    <property type="entry name" value="HNHc"/>
    <property type="match status" value="1"/>
</dbReference>
<dbReference type="GO" id="GO:0003676">
    <property type="term" value="F:nucleic acid binding"/>
    <property type="evidence" value="ECO:0007669"/>
    <property type="project" value="InterPro"/>
</dbReference>
<keyword evidence="3" id="KW-0378">Hydrolase</keyword>
<proteinExistence type="inferred from homology"/>
<dbReference type="RefSeq" id="WP_231919560.1">
    <property type="nucleotide sequence ID" value="NZ_LT629770.1"/>
</dbReference>
<dbReference type="eggNOG" id="COG1403">
    <property type="taxonomic scope" value="Bacteria"/>
</dbReference>
<evidence type="ECO:0000256" key="1">
    <source>
        <dbReference type="ARBA" id="ARBA00023450"/>
    </source>
</evidence>